<keyword evidence="5" id="KW-0627">Porphyrin biosynthesis</keyword>
<dbReference type="GO" id="GO:0019354">
    <property type="term" value="P:siroheme biosynthetic process"/>
    <property type="evidence" value="ECO:0007669"/>
    <property type="project" value="InterPro"/>
</dbReference>
<protein>
    <recommendedName>
        <fullName evidence="1">uroporphyrinogen-III C-methyltransferase</fullName>
        <ecNumber evidence="1">2.1.1.107</ecNumber>
    </recommendedName>
</protein>
<dbReference type="GO" id="GO:0004851">
    <property type="term" value="F:uroporphyrin-III C-methyltransferase activity"/>
    <property type="evidence" value="ECO:0007669"/>
    <property type="project" value="UniProtKB-EC"/>
</dbReference>
<evidence type="ECO:0000256" key="6">
    <source>
        <dbReference type="RuleBase" id="RU003960"/>
    </source>
</evidence>
<dbReference type="InterPro" id="IPR006366">
    <property type="entry name" value="CobA/CysG_C"/>
</dbReference>
<dbReference type="NCBIfam" id="TIGR01469">
    <property type="entry name" value="cobA_cysG_Cterm"/>
    <property type="match status" value="1"/>
</dbReference>
<dbReference type="InterPro" id="IPR050161">
    <property type="entry name" value="Siro_Cobalamin_biosynth"/>
</dbReference>
<dbReference type="InterPro" id="IPR035996">
    <property type="entry name" value="4pyrrol_Methylase_sf"/>
</dbReference>
<dbReference type="InterPro" id="IPR014777">
    <property type="entry name" value="4pyrrole_Mease_sub1"/>
</dbReference>
<dbReference type="NCBIfam" id="NF004790">
    <property type="entry name" value="PRK06136.1"/>
    <property type="match status" value="1"/>
</dbReference>
<dbReference type="PANTHER" id="PTHR45790:SF3">
    <property type="entry name" value="S-ADENOSYL-L-METHIONINE-DEPENDENT UROPORPHYRINOGEN III METHYLTRANSFERASE, CHLOROPLASTIC"/>
    <property type="match status" value="1"/>
</dbReference>
<evidence type="ECO:0000256" key="2">
    <source>
        <dbReference type="ARBA" id="ARBA00022603"/>
    </source>
</evidence>
<proteinExistence type="inferred from homology"/>
<dbReference type="AlphaFoldDB" id="A0A7R8WRJ8"/>
<organism evidence="8">
    <name type="scientific">Cyprideis torosa</name>
    <dbReference type="NCBI Taxonomy" id="163714"/>
    <lineage>
        <taxon>Eukaryota</taxon>
        <taxon>Metazoa</taxon>
        <taxon>Ecdysozoa</taxon>
        <taxon>Arthropoda</taxon>
        <taxon>Crustacea</taxon>
        <taxon>Oligostraca</taxon>
        <taxon>Ostracoda</taxon>
        <taxon>Podocopa</taxon>
        <taxon>Podocopida</taxon>
        <taxon>Cytherocopina</taxon>
        <taxon>Cytheroidea</taxon>
        <taxon>Cytherideidae</taxon>
        <taxon>Cyprideis</taxon>
    </lineage>
</organism>
<dbReference type="EC" id="2.1.1.107" evidence="1"/>
<dbReference type="InterPro" id="IPR000878">
    <property type="entry name" value="4pyrrol_Mease"/>
</dbReference>
<keyword evidence="3 6" id="KW-0808">Transferase</keyword>
<sequence length="252" mass="27112">MAWKNARDTEKRVTRTGKVYLVGAGPGDPGLITIRGRYLLEQAEVVVYDYLANKKLLKYAPKDALLIYAGKKGGTKHTHSQEEISQMLVDHALAGKIVVRLKGGDPFIFGRGGEEVEKLYDAKVPFEVVPGVTSASAAATYAGIPITHRDYTASVAFVTGHEDPTKEASNIDWASLAKGAGTLVIYMGIKNLPIIAEHLLQAGRSPETPVAVVRWASTPEQKTVVGTLGTITRIVVEEKVKPPSLIIVGDVV</sequence>
<name>A0A7R8WRJ8_9CRUS</name>
<dbReference type="GO" id="GO:0032259">
    <property type="term" value="P:methylation"/>
    <property type="evidence" value="ECO:0007669"/>
    <property type="project" value="UniProtKB-KW"/>
</dbReference>
<feature type="domain" description="Tetrapyrrole methylase" evidence="7">
    <location>
        <begin position="18"/>
        <end position="231"/>
    </location>
</feature>
<dbReference type="CDD" id="cd11642">
    <property type="entry name" value="SUMT"/>
    <property type="match status" value="1"/>
</dbReference>
<feature type="non-terminal residue" evidence="8">
    <location>
        <position position="252"/>
    </location>
</feature>
<evidence type="ECO:0000256" key="4">
    <source>
        <dbReference type="ARBA" id="ARBA00022691"/>
    </source>
</evidence>
<dbReference type="FunFam" id="3.40.1010.10:FF:000001">
    <property type="entry name" value="Siroheme synthase"/>
    <property type="match status" value="1"/>
</dbReference>
<dbReference type="OrthoDB" id="8122525at2759"/>
<accession>A0A7R8WRJ8</accession>
<reference evidence="8" key="1">
    <citation type="submission" date="2020-11" db="EMBL/GenBank/DDBJ databases">
        <authorList>
            <person name="Tran Van P."/>
        </authorList>
    </citation>
    <scope>NUCLEOTIDE SEQUENCE</scope>
</reference>
<keyword evidence="4" id="KW-0949">S-adenosyl-L-methionine</keyword>
<dbReference type="InterPro" id="IPR014776">
    <property type="entry name" value="4pyrrole_Mease_sub2"/>
</dbReference>
<gene>
    <name evidence="8" type="ORF">CTOB1V02_LOCUS14351</name>
</gene>
<dbReference type="PROSITE" id="PS00839">
    <property type="entry name" value="SUMT_1"/>
    <property type="match status" value="1"/>
</dbReference>
<evidence type="ECO:0000259" key="7">
    <source>
        <dbReference type="Pfam" id="PF00590"/>
    </source>
</evidence>
<dbReference type="FunFam" id="3.30.950.10:FF:000001">
    <property type="entry name" value="Siroheme synthase"/>
    <property type="match status" value="1"/>
</dbReference>
<comment type="similarity">
    <text evidence="6">Belongs to the precorrin methyltransferase family.</text>
</comment>
<evidence type="ECO:0000256" key="3">
    <source>
        <dbReference type="ARBA" id="ARBA00022679"/>
    </source>
</evidence>
<evidence type="ECO:0000256" key="5">
    <source>
        <dbReference type="ARBA" id="ARBA00023244"/>
    </source>
</evidence>
<dbReference type="Pfam" id="PF00590">
    <property type="entry name" value="TP_methylase"/>
    <property type="match status" value="1"/>
</dbReference>
<keyword evidence="2 6" id="KW-0489">Methyltransferase</keyword>
<dbReference type="InterPro" id="IPR003043">
    <property type="entry name" value="Uropor_MeTrfase_CS"/>
</dbReference>
<dbReference type="PANTHER" id="PTHR45790">
    <property type="entry name" value="SIROHEME SYNTHASE-RELATED"/>
    <property type="match status" value="1"/>
</dbReference>
<evidence type="ECO:0000256" key="1">
    <source>
        <dbReference type="ARBA" id="ARBA00012162"/>
    </source>
</evidence>
<dbReference type="PROSITE" id="PS00840">
    <property type="entry name" value="SUMT_2"/>
    <property type="match status" value="1"/>
</dbReference>
<dbReference type="Gene3D" id="3.30.950.10">
    <property type="entry name" value="Methyltransferase, Cobalt-precorrin-4 Transmethylase, Domain 2"/>
    <property type="match status" value="1"/>
</dbReference>
<dbReference type="Gene3D" id="3.40.1010.10">
    <property type="entry name" value="Cobalt-precorrin-4 Transmethylase, Domain 1"/>
    <property type="match status" value="1"/>
</dbReference>
<evidence type="ECO:0000313" key="8">
    <source>
        <dbReference type="EMBL" id="CAD7236536.1"/>
    </source>
</evidence>
<dbReference type="EMBL" id="OB679763">
    <property type="protein sequence ID" value="CAD7236536.1"/>
    <property type="molecule type" value="Genomic_DNA"/>
</dbReference>
<dbReference type="SUPFAM" id="SSF53790">
    <property type="entry name" value="Tetrapyrrole methylase"/>
    <property type="match status" value="1"/>
</dbReference>